<reference evidence="2 3" key="1">
    <citation type="journal article" date="2019" name="Sci. Rep.">
        <title>Orb-weaving spider Araneus ventricosus genome elucidates the spidroin gene catalogue.</title>
        <authorList>
            <person name="Kono N."/>
            <person name="Nakamura H."/>
            <person name="Ohtoshi R."/>
            <person name="Moran D.A.P."/>
            <person name="Shinohara A."/>
            <person name="Yoshida Y."/>
            <person name="Fujiwara M."/>
            <person name="Mori M."/>
            <person name="Tomita M."/>
            <person name="Arakawa K."/>
        </authorList>
    </citation>
    <scope>NUCLEOTIDE SEQUENCE [LARGE SCALE GENOMIC DNA]</scope>
</reference>
<gene>
    <name evidence="2" type="ORF">AVEN_44314_1</name>
</gene>
<dbReference type="OrthoDB" id="6433525at2759"/>
<organism evidence="2 3">
    <name type="scientific">Araneus ventricosus</name>
    <name type="common">Orbweaver spider</name>
    <name type="synonym">Epeira ventricosa</name>
    <dbReference type="NCBI Taxonomy" id="182803"/>
    <lineage>
        <taxon>Eukaryota</taxon>
        <taxon>Metazoa</taxon>
        <taxon>Ecdysozoa</taxon>
        <taxon>Arthropoda</taxon>
        <taxon>Chelicerata</taxon>
        <taxon>Arachnida</taxon>
        <taxon>Araneae</taxon>
        <taxon>Araneomorphae</taxon>
        <taxon>Entelegynae</taxon>
        <taxon>Araneoidea</taxon>
        <taxon>Araneidae</taxon>
        <taxon>Araneus</taxon>
    </lineage>
</organism>
<proteinExistence type="predicted"/>
<name>A0A4Y2DRW4_ARAVE</name>
<dbReference type="AlphaFoldDB" id="A0A4Y2DRW4"/>
<dbReference type="Proteomes" id="UP000499080">
    <property type="component" value="Unassembled WGS sequence"/>
</dbReference>
<keyword evidence="3" id="KW-1185">Reference proteome</keyword>
<evidence type="ECO:0000256" key="1">
    <source>
        <dbReference type="SAM" id="SignalP"/>
    </source>
</evidence>
<dbReference type="EMBL" id="BGPR01000410">
    <property type="protein sequence ID" value="GBM18756.1"/>
    <property type="molecule type" value="Genomic_DNA"/>
</dbReference>
<protein>
    <submittedName>
        <fullName evidence="2">Uncharacterized protein</fullName>
    </submittedName>
</protein>
<evidence type="ECO:0000313" key="2">
    <source>
        <dbReference type="EMBL" id="GBM18756.1"/>
    </source>
</evidence>
<accession>A0A4Y2DRW4</accession>
<feature type="chain" id="PRO_5021507031" evidence="1">
    <location>
        <begin position="20"/>
        <end position="155"/>
    </location>
</feature>
<sequence length="155" mass="17321">MNVYNFLALFVFIIDGVLAQSEVCNPFECFNVLDTLFQFNFVEEPCQKMAKLEKCAKTCSLNSMDKIIMRGIEEVKKDLCESDHFLASLSPEPTKKPLLQQSSLPDKAFLPAQEHSFPVPSHLHPAPVVFSGIGVRIREWGLDHTGGRVPIRTGG</sequence>
<comment type="caution">
    <text evidence="2">The sequence shown here is derived from an EMBL/GenBank/DDBJ whole genome shotgun (WGS) entry which is preliminary data.</text>
</comment>
<keyword evidence="1" id="KW-0732">Signal</keyword>
<feature type="signal peptide" evidence="1">
    <location>
        <begin position="1"/>
        <end position="19"/>
    </location>
</feature>
<evidence type="ECO:0000313" key="3">
    <source>
        <dbReference type="Proteomes" id="UP000499080"/>
    </source>
</evidence>